<protein>
    <submittedName>
        <fullName evidence="5">Carbohydrate kinase</fullName>
    </submittedName>
</protein>
<dbReference type="SUPFAM" id="SSF53067">
    <property type="entry name" value="Actin-like ATPase domain"/>
    <property type="match status" value="1"/>
</dbReference>
<name>A0A2W5F152_9SPHI</name>
<dbReference type="Proteomes" id="UP000249645">
    <property type="component" value="Unassembled WGS sequence"/>
</dbReference>
<evidence type="ECO:0000313" key="6">
    <source>
        <dbReference type="Proteomes" id="UP000249645"/>
    </source>
</evidence>
<dbReference type="InterPro" id="IPR018484">
    <property type="entry name" value="FGGY_N"/>
</dbReference>
<evidence type="ECO:0000313" key="5">
    <source>
        <dbReference type="EMBL" id="PZP48493.1"/>
    </source>
</evidence>
<accession>A0A2W5F152</accession>
<dbReference type="PANTHER" id="PTHR43095">
    <property type="entry name" value="SUGAR KINASE"/>
    <property type="match status" value="1"/>
</dbReference>
<dbReference type="AlphaFoldDB" id="A0A2W5F152"/>
<proteinExistence type="inferred from homology"/>
<comment type="caution">
    <text evidence="5">The sequence shown here is derived from an EMBL/GenBank/DDBJ whole genome shotgun (WGS) entry which is preliminary data.</text>
</comment>
<evidence type="ECO:0000256" key="3">
    <source>
        <dbReference type="ARBA" id="ARBA00022777"/>
    </source>
</evidence>
<dbReference type="Pfam" id="PF00370">
    <property type="entry name" value="FGGY_N"/>
    <property type="match status" value="1"/>
</dbReference>
<dbReference type="GO" id="GO:0005975">
    <property type="term" value="P:carbohydrate metabolic process"/>
    <property type="evidence" value="ECO:0007669"/>
    <property type="project" value="InterPro"/>
</dbReference>
<dbReference type="InterPro" id="IPR050406">
    <property type="entry name" value="FGGY_Carb_Kinase"/>
</dbReference>
<comment type="similarity">
    <text evidence="1">Belongs to the FGGY kinase family.</text>
</comment>
<dbReference type="GO" id="GO:0016301">
    <property type="term" value="F:kinase activity"/>
    <property type="evidence" value="ECO:0007669"/>
    <property type="project" value="UniProtKB-KW"/>
</dbReference>
<organism evidence="5 6">
    <name type="scientific">Pseudopedobacter saltans</name>
    <dbReference type="NCBI Taxonomy" id="151895"/>
    <lineage>
        <taxon>Bacteria</taxon>
        <taxon>Pseudomonadati</taxon>
        <taxon>Bacteroidota</taxon>
        <taxon>Sphingobacteriia</taxon>
        <taxon>Sphingobacteriales</taxon>
        <taxon>Sphingobacteriaceae</taxon>
        <taxon>Pseudopedobacter</taxon>
    </lineage>
</organism>
<dbReference type="PANTHER" id="PTHR43095:SF5">
    <property type="entry name" value="XYLULOSE KINASE"/>
    <property type="match status" value="1"/>
</dbReference>
<evidence type="ECO:0000256" key="2">
    <source>
        <dbReference type="ARBA" id="ARBA00022679"/>
    </source>
</evidence>
<dbReference type="EMBL" id="QFOI01000159">
    <property type="protein sequence ID" value="PZP48493.1"/>
    <property type="molecule type" value="Genomic_DNA"/>
</dbReference>
<feature type="domain" description="Carbohydrate kinase FGGY N-terminal" evidence="4">
    <location>
        <begin position="2"/>
        <end position="245"/>
    </location>
</feature>
<feature type="non-terminal residue" evidence="5">
    <location>
        <position position="300"/>
    </location>
</feature>
<sequence>MYLLGIDLGTSFVKVSIVDIETKLSIQSVTFPDTEVPILVTHKDWAEQSPDDWWENVQAAILKLKEKAGSHFASIKAVGIAYQMHGLVCVDNKQKVLRNSIIWCDSRSVAIGNDAFDAIGKDRCLAHLLNSPGNFTASKLKWVKENEPDIFQQIDKIMLPGDFLAMRFTGDITTSIAALSEGVFWDFKTNSLSEDVLNYYGFDKAIFPTIQNVFSDHGKVLDSVAEKLGLPKGVIVGYKAGDQPNNALSLNVFKPGEVAATAGTSGVIYAVTDKLLSDKHSRINGFAHVNYMVDKPTIGI</sequence>
<evidence type="ECO:0000256" key="1">
    <source>
        <dbReference type="ARBA" id="ARBA00009156"/>
    </source>
</evidence>
<keyword evidence="3 5" id="KW-0418">Kinase</keyword>
<dbReference type="Gene3D" id="3.30.420.40">
    <property type="match status" value="1"/>
</dbReference>
<evidence type="ECO:0000259" key="4">
    <source>
        <dbReference type="Pfam" id="PF00370"/>
    </source>
</evidence>
<dbReference type="InterPro" id="IPR043129">
    <property type="entry name" value="ATPase_NBD"/>
</dbReference>
<keyword evidence="2" id="KW-0808">Transferase</keyword>
<reference evidence="5 6" key="1">
    <citation type="submission" date="2017-11" db="EMBL/GenBank/DDBJ databases">
        <title>Infants hospitalized years apart are colonized by the same room-sourced microbial strains.</title>
        <authorList>
            <person name="Brooks B."/>
            <person name="Olm M.R."/>
            <person name="Firek B.A."/>
            <person name="Baker R."/>
            <person name="Thomas B.C."/>
            <person name="Morowitz M.J."/>
            <person name="Banfield J.F."/>
        </authorList>
    </citation>
    <scope>NUCLEOTIDE SEQUENCE [LARGE SCALE GENOMIC DNA]</scope>
    <source>
        <strain evidence="5">S2_009_000_R2_76</strain>
    </source>
</reference>
<gene>
    <name evidence="5" type="ORF">DI598_09850</name>
</gene>